<keyword evidence="6" id="KW-0808">Transferase</keyword>
<dbReference type="CDD" id="cd00082">
    <property type="entry name" value="HisKA"/>
    <property type="match status" value="1"/>
</dbReference>
<dbReference type="GO" id="GO:0000155">
    <property type="term" value="F:phosphorelay sensor kinase activity"/>
    <property type="evidence" value="ECO:0007669"/>
    <property type="project" value="InterPro"/>
</dbReference>
<dbReference type="GO" id="GO:0005886">
    <property type="term" value="C:plasma membrane"/>
    <property type="evidence" value="ECO:0007669"/>
    <property type="project" value="UniProtKB-SubCell"/>
</dbReference>
<accession>A0A327JL04</accession>
<dbReference type="FunFam" id="1.10.287.130:FF:000008">
    <property type="entry name" value="Two-component sensor histidine kinase"/>
    <property type="match status" value="1"/>
</dbReference>
<dbReference type="EC" id="2.7.13.3" evidence="3"/>
<proteinExistence type="predicted"/>
<evidence type="ECO:0000256" key="2">
    <source>
        <dbReference type="ARBA" id="ARBA00004236"/>
    </source>
</evidence>
<dbReference type="InterPro" id="IPR003594">
    <property type="entry name" value="HATPase_dom"/>
</dbReference>
<keyword evidence="12" id="KW-1133">Transmembrane helix</keyword>
<dbReference type="Gene3D" id="3.30.565.10">
    <property type="entry name" value="Histidine kinase-like ATPase, C-terminal domain"/>
    <property type="match status" value="1"/>
</dbReference>
<evidence type="ECO:0000313" key="15">
    <source>
        <dbReference type="EMBL" id="RAI27120.1"/>
    </source>
</evidence>
<comment type="subcellular location">
    <subcellularLocation>
        <location evidence="2">Cell membrane</location>
    </subcellularLocation>
</comment>
<dbReference type="EMBL" id="NPEV01000022">
    <property type="protein sequence ID" value="RAI27120.1"/>
    <property type="molecule type" value="Genomic_DNA"/>
</dbReference>
<dbReference type="GO" id="GO:0005524">
    <property type="term" value="F:ATP binding"/>
    <property type="evidence" value="ECO:0007669"/>
    <property type="project" value="UniProtKB-KW"/>
</dbReference>
<keyword evidence="5" id="KW-0597">Phosphoprotein</keyword>
<dbReference type="PROSITE" id="PS50109">
    <property type="entry name" value="HIS_KIN"/>
    <property type="match status" value="1"/>
</dbReference>
<evidence type="ECO:0000256" key="1">
    <source>
        <dbReference type="ARBA" id="ARBA00000085"/>
    </source>
</evidence>
<dbReference type="Pfam" id="PF02518">
    <property type="entry name" value="HATPase_c"/>
    <property type="match status" value="1"/>
</dbReference>
<dbReference type="SMART" id="SM00387">
    <property type="entry name" value="HATPase_c"/>
    <property type="match status" value="1"/>
</dbReference>
<dbReference type="InterPro" id="IPR050351">
    <property type="entry name" value="BphY/WalK/GraS-like"/>
</dbReference>
<dbReference type="InterPro" id="IPR036097">
    <property type="entry name" value="HisK_dim/P_sf"/>
</dbReference>
<feature type="transmembrane region" description="Helical" evidence="12">
    <location>
        <begin position="12"/>
        <end position="30"/>
    </location>
</feature>
<dbReference type="AlphaFoldDB" id="A0A327JL04"/>
<dbReference type="SUPFAM" id="SSF55874">
    <property type="entry name" value="ATPase domain of HSP90 chaperone/DNA topoisomerase II/histidine kinase"/>
    <property type="match status" value="1"/>
</dbReference>
<dbReference type="GO" id="GO:0016036">
    <property type="term" value="P:cellular response to phosphate starvation"/>
    <property type="evidence" value="ECO:0007669"/>
    <property type="project" value="TreeGrafter"/>
</dbReference>
<dbReference type="OrthoDB" id="9813151at2"/>
<dbReference type="SMART" id="SM00388">
    <property type="entry name" value="HisKA"/>
    <property type="match status" value="1"/>
</dbReference>
<organism evidence="15 16">
    <name type="scientific">Rhodobium orientis</name>
    <dbReference type="NCBI Taxonomy" id="34017"/>
    <lineage>
        <taxon>Bacteria</taxon>
        <taxon>Pseudomonadati</taxon>
        <taxon>Pseudomonadota</taxon>
        <taxon>Alphaproteobacteria</taxon>
        <taxon>Hyphomicrobiales</taxon>
        <taxon>Rhodobiaceae</taxon>
        <taxon>Rhodobium</taxon>
    </lineage>
</organism>
<gene>
    <name evidence="15" type="ORF">CH339_11450</name>
</gene>
<dbReference type="InterPro" id="IPR005467">
    <property type="entry name" value="His_kinase_dom"/>
</dbReference>
<feature type="domain" description="Histidine kinase" evidence="13">
    <location>
        <begin position="202"/>
        <end position="425"/>
    </location>
</feature>
<dbReference type="PRINTS" id="PR00344">
    <property type="entry name" value="BCTRLSENSOR"/>
</dbReference>
<feature type="domain" description="PAS" evidence="14">
    <location>
        <begin position="74"/>
        <end position="110"/>
    </location>
</feature>
<evidence type="ECO:0000256" key="9">
    <source>
        <dbReference type="ARBA" id="ARBA00022840"/>
    </source>
</evidence>
<evidence type="ECO:0000256" key="5">
    <source>
        <dbReference type="ARBA" id="ARBA00022553"/>
    </source>
</evidence>
<protein>
    <recommendedName>
        <fullName evidence="3">histidine kinase</fullName>
        <ecNumber evidence="3">2.7.13.3</ecNumber>
    </recommendedName>
</protein>
<keyword evidence="7" id="KW-0547">Nucleotide-binding</keyword>
<evidence type="ECO:0000256" key="4">
    <source>
        <dbReference type="ARBA" id="ARBA00022475"/>
    </source>
</evidence>
<dbReference type="Pfam" id="PF13188">
    <property type="entry name" value="PAS_8"/>
    <property type="match status" value="1"/>
</dbReference>
<dbReference type="PROSITE" id="PS50112">
    <property type="entry name" value="PAS"/>
    <property type="match status" value="1"/>
</dbReference>
<dbReference type="Gene3D" id="3.30.450.20">
    <property type="entry name" value="PAS domain"/>
    <property type="match status" value="1"/>
</dbReference>
<dbReference type="InterPro" id="IPR035965">
    <property type="entry name" value="PAS-like_dom_sf"/>
</dbReference>
<dbReference type="InterPro" id="IPR036890">
    <property type="entry name" value="HATPase_C_sf"/>
</dbReference>
<comment type="catalytic activity">
    <reaction evidence="1">
        <text>ATP + protein L-histidine = ADP + protein N-phospho-L-histidine.</text>
        <dbReference type="EC" id="2.7.13.3"/>
    </reaction>
</comment>
<keyword evidence="8 15" id="KW-0418">Kinase</keyword>
<keyword evidence="12" id="KW-0812">Transmembrane</keyword>
<dbReference type="SUPFAM" id="SSF55785">
    <property type="entry name" value="PYP-like sensor domain (PAS domain)"/>
    <property type="match status" value="1"/>
</dbReference>
<keyword evidence="11 12" id="KW-0472">Membrane</keyword>
<dbReference type="PANTHER" id="PTHR45453">
    <property type="entry name" value="PHOSPHATE REGULON SENSOR PROTEIN PHOR"/>
    <property type="match status" value="1"/>
</dbReference>
<dbReference type="Gene3D" id="1.10.287.130">
    <property type="match status" value="1"/>
</dbReference>
<evidence type="ECO:0000256" key="6">
    <source>
        <dbReference type="ARBA" id="ARBA00022679"/>
    </source>
</evidence>
<evidence type="ECO:0000256" key="3">
    <source>
        <dbReference type="ARBA" id="ARBA00012438"/>
    </source>
</evidence>
<evidence type="ECO:0000256" key="8">
    <source>
        <dbReference type="ARBA" id="ARBA00022777"/>
    </source>
</evidence>
<dbReference type="SUPFAM" id="SSF47384">
    <property type="entry name" value="Homodimeric domain of signal transducing histidine kinase"/>
    <property type="match status" value="1"/>
</dbReference>
<dbReference type="InterPro" id="IPR000014">
    <property type="entry name" value="PAS"/>
</dbReference>
<name>A0A327JL04_9HYPH</name>
<comment type="caution">
    <text evidence="15">The sequence shown here is derived from an EMBL/GenBank/DDBJ whole genome shotgun (WGS) entry which is preliminary data.</text>
</comment>
<evidence type="ECO:0000259" key="14">
    <source>
        <dbReference type="PROSITE" id="PS50112"/>
    </source>
</evidence>
<keyword evidence="16" id="KW-1185">Reference proteome</keyword>
<dbReference type="GO" id="GO:0004721">
    <property type="term" value="F:phosphoprotein phosphatase activity"/>
    <property type="evidence" value="ECO:0007669"/>
    <property type="project" value="TreeGrafter"/>
</dbReference>
<dbReference type="InterPro" id="IPR003661">
    <property type="entry name" value="HisK_dim/P_dom"/>
</dbReference>
<evidence type="ECO:0000256" key="10">
    <source>
        <dbReference type="ARBA" id="ARBA00023012"/>
    </source>
</evidence>
<dbReference type="FunFam" id="3.30.565.10:FF:000006">
    <property type="entry name" value="Sensor histidine kinase WalK"/>
    <property type="match status" value="1"/>
</dbReference>
<evidence type="ECO:0000313" key="16">
    <source>
        <dbReference type="Proteomes" id="UP000249299"/>
    </source>
</evidence>
<evidence type="ECO:0000256" key="12">
    <source>
        <dbReference type="SAM" id="Phobius"/>
    </source>
</evidence>
<keyword evidence="9" id="KW-0067">ATP-binding</keyword>
<evidence type="ECO:0000259" key="13">
    <source>
        <dbReference type="PROSITE" id="PS50109"/>
    </source>
</evidence>
<keyword evidence="4" id="KW-1003">Cell membrane</keyword>
<dbReference type="PANTHER" id="PTHR45453:SF1">
    <property type="entry name" value="PHOSPHATE REGULON SENSOR PROTEIN PHOR"/>
    <property type="match status" value="1"/>
</dbReference>
<evidence type="ECO:0000256" key="11">
    <source>
        <dbReference type="ARBA" id="ARBA00023136"/>
    </source>
</evidence>
<dbReference type="Pfam" id="PF00512">
    <property type="entry name" value="HisKA"/>
    <property type="match status" value="1"/>
</dbReference>
<dbReference type="InterPro" id="IPR004358">
    <property type="entry name" value="Sig_transdc_His_kin-like_C"/>
</dbReference>
<dbReference type="Proteomes" id="UP000249299">
    <property type="component" value="Unassembled WGS sequence"/>
</dbReference>
<evidence type="ECO:0000256" key="7">
    <source>
        <dbReference type="ARBA" id="ARBA00022741"/>
    </source>
</evidence>
<keyword evidence="10" id="KW-0902">Two-component regulatory system</keyword>
<reference evidence="15 16" key="1">
    <citation type="submission" date="2017-07" db="EMBL/GenBank/DDBJ databases">
        <title>Draft Genome Sequences of Select Purple Nonsulfur Bacteria.</title>
        <authorList>
            <person name="Lasarre B."/>
            <person name="Mckinlay J.B."/>
        </authorList>
    </citation>
    <scope>NUCLEOTIDE SEQUENCE [LARGE SCALE GENOMIC DNA]</scope>
    <source>
        <strain evidence="15 16">DSM 11290</strain>
    </source>
</reference>
<sequence>MPVAHAARQRLVEDRWVLAVVAAILAWLVFLHEVPVVYALGAFTAVLFAATVMPRQRAVNRLAMRGERARGLWPDTGMKVIVEALPQAGFLVDRRGIVRYVNEEAQQMFGPVRPGDPLSFRLRIPSVLEAIDRVSAGEPPERIRWSEKVPTERWLEAFVTRVGLAPAETSRSSLRDGFILVVVSDLTEQRRLERMRADFVANASHELRTPLASLSGFIETLQGAARDDPGAQERFLQIMNDQAARMSRLIDDLLSLSRIEMRAHVRPDTLIDLADVVDHVVDALTPSANEFGVAIETDLPGTALVVRGDHDELVQVFENLVENAIKYGSDGERVRISALSEDIAGGDGFVTVSVRDWGPGIAREHLPRLTERFYRIDVASSREKKGTGLGLAIVKHILNRHRAHMTVDNAPGKGAVFTVRMARAKIPDANSKAE</sequence>